<evidence type="ECO:0000313" key="3">
    <source>
        <dbReference type="Proteomes" id="UP000036873"/>
    </source>
</evidence>
<name>A0A0L6U315_9FIRM</name>
<dbReference type="InterPro" id="IPR036866">
    <property type="entry name" value="RibonucZ/Hydroxyglut_hydro"/>
</dbReference>
<feature type="domain" description="Metallo-beta-lactamase" evidence="1">
    <location>
        <begin position="15"/>
        <end position="195"/>
    </location>
</feature>
<protein>
    <recommendedName>
        <fullName evidence="1">Metallo-beta-lactamase domain-containing protein</fullName>
    </recommendedName>
</protein>
<dbReference type="Pfam" id="PF00753">
    <property type="entry name" value="Lactamase_B"/>
    <property type="match status" value="1"/>
</dbReference>
<dbReference type="EMBL" id="LGYO01000009">
    <property type="protein sequence ID" value="KNZ42757.1"/>
    <property type="molecule type" value="Genomic_DNA"/>
</dbReference>
<dbReference type="SMART" id="SM00849">
    <property type="entry name" value="Lactamase_B"/>
    <property type="match status" value="1"/>
</dbReference>
<dbReference type="CDD" id="cd07721">
    <property type="entry name" value="yflN-like_MBL-fold"/>
    <property type="match status" value="1"/>
</dbReference>
<dbReference type="OrthoDB" id="9761531at2"/>
<dbReference type="STRING" id="52689.AKG39_04835"/>
<dbReference type="Gene3D" id="3.60.15.10">
    <property type="entry name" value="Ribonuclease Z/Hydroxyacylglutathione hydrolase-like"/>
    <property type="match status" value="1"/>
</dbReference>
<keyword evidence="3" id="KW-1185">Reference proteome</keyword>
<evidence type="ECO:0000259" key="1">
    <source>
        <dbReference type="SMART" id="SM00849"/>
    </source>
</evidence>
<dbReference type="RefSeq" id="WP_050739238.1">
    <property type="nucleotide sequence ID" value="NZ_LGYO01000009.1"/>
</dbReference>
<dbReference type="InterPro" id="IPR001279">
    <property type="entry name" value="Metallo-B-lactamas"/>
</dbReference>
<dbReference type="Proteomes" id="UP000036873">
    <property type="component" value="Unassembled WGS sequence"/>
</dbReference>
<proteinExistence type="predicted"/>
<dbReference type="PATRIC" id="fig|52689.4.peg.4077"/>
<organism evidence="2 3">
    <name type="scientific">Acetobacterium bakii</name>
    <dbReference type="NCBI Taxonomy" id="52689"/>
    <lineage>
        <taxon>Bacteria</taxon>
        <taxon>Bacillati</taxon>
        <taxon>Bacillota</taxon>
        <taxon>Clostridia</taxon>
        <taxon>Eubacteriales</taxon>
        <taxon>Eubacteriaceae</taxon>
        <taxon>Acetobacterium</taxon>
    </lineage>
</organism>
<dbReference type="PANTHER" id="PTHR42951">
    <property type="entry name" value="METALLO-BETA-LACTAMASE DOMAIN-CONTAINING"/>
    <property type="match status" value="1"/>
</dbReference>
<dbReference type="PANTHER" id="PTHR42951:SF17">
    <property type="entry name" value="METALLO-BETA-LACTAMASE DOMAIN-CONTAINING PROTEIN"/>
    <property type="match status" value="1"/>
</dbReference>
<dbReference type="InterPro" id="IPR050855">
    <property type="entry name" value="NDM-1-like"/>
</dbReference>
<accession>A0A0L6U315</accession>
<evidence type="ECO:0000313" key="2">
    <source>
        <dbReference type="EMBL" id="KNZ42757.1"/>
    </source>
</evidence>
<gene>
    <name evidence="2" type="ORF">AKG39_04835</name>
</gene>
<dbReference type="AlphaFoldDB" id="A0A0L6U315"/>
<sequence>MEIIENVYQLDCSEGSHIFLIKSNDSVLIDTGMPGQKNKIITEIERLNIPIKTIKKILLTHHDIDHIGNAIQLQEATQAELWAPKEDVPYINGEKNRPGLKGIISTIMRPPKPIISHTYNENQSFGEIQVIHAPGHTPGHSIILYRNVLFIGDLFRVVNGKFDLLPRFMSWHHEEAKKSISILKNLNYDWICPSHGMPVQRGVASEEFLNKF</sequence>
<reference evidence="3" key="1">
    <citation type="submission" date="2015-07" db="EMBL/GenBank/DDBJ databases">
        <title>Draft genome sequence of Acetobacterium bakii DSM 8293, a potential psychrophilic chemical producer through syngas fermentation.</title>
        <authorList>
            <person name="Song Y."/>
            <person name="Hwang S."/>
            <person name="Cho B.-K."/>
        </authorList>
    </citation>
    <scope>NUCLEOTIDE SEQUENCE [LARGE SCALE GENOMIC DNA]</scope>
    <source>
        <strain evidence="3">DSM 8239</strain>
    </source>
</reference>
<comment type="caution">
    <text evidence="2">The sequence shown here is derived from an EMBL/GenBank/DDBJ whole genome shotgun (WGS) entry which is preliminary data.</text>
</comment>
<dbReference type="SUPFAM" id="SSF56281">
    <property type="entry name" value="Metallo-hydrolase/oxidoreductase"/>
    <property type="match status" value="1"/>
</dbReference>